<dbReference type="Proteomes" id="UP000005801">
    <property type="component" value="Unassembled WGS sequence"/>
</dbReference>
<accession>A6GEN3</accession>
<dbReference type="AlphaFoldDB" id="A6GEN3"/>
<gene>
    <name evidence="1" type="ORF">PPSIR1_15785</name>
</gene>
<reference evidence="1 2" key="1">
    <citation type="submission" date="2007-06" db="EMBL/GenBank/DDBJ databases">
        <authorList>
            <person name="Shimkets L."/>
            <person name="Ferriera S."/>
            <person name="Johnson J."/>
            <person name="Kravitz S."/>
            <person name="Beeson K."/>
            <person name="Sutton G."/>
            <person name="Rogers Y.-H."/>
            <person name="Friedman R."/>
            <person name="Frazier M."/>
            <person name="Venter J.C."/>
        </authorList>
    </citation>
    <scope>NUCLEOTIDE SEQUENCE [LARGE SCALE GENOMIC DNA]</scope>
    <source>
        <strain evidence="1 2">SIR-1</strain>
    </source>
</reference>
<evidence type="ECO:0000313" key="2">
    <source>
        <dbReference type="Proteomes" id="UP000005801"/>
    </source>
</evidence>
<proteinExistence type="predicted"/>
<sequence length="29" mass="3211">MWVADACSVPLLAYWRSSSRTLTALPEGE</sequence>
<evidence type="ECO:0000313" key="1">
    <source>
        <dbReference type="EMBL" id="EDM75679.1"/>
    </source>
</evidence>
<protein>
    <submittedName>
        <fullName evidence="1">Uncharacterized protein</fullName>
    </submittedName>
</protein>
<keyword evidence="2" id="KW-1185">Reference proteome</keyword>
<name>A6GEN3_9BACT</name>
<organism evidence="1 2">
    <name type="scientific">Plesiocystis pacifica SIR-1</name>
    <dbReference type="NCBI Taxonomy" id="391625"/>
    <lineage>
        <taxon>Bacteria</taxon>
        <taxon>Pseudomonadati</taxon>
        <taxon>Myxococcota</taxon>
        <taxon>Polyangia</taxon>
        <taxon>Nannocystales</taxon>
        <taxon>Nannocystaceae</taxon>
        <taxon>Plesiocystis</taxon>
    </lineage>
</organism>
<comment type="caution">
    <text evidence="1">The sequence shown here is derived from an EMBL/GenBank/DDBJ whole genome shotgun (WGS) entry which is preliminary data.</text>
</comment>
<dbReference type="EMBL" id="ABCS01000084">
    <property type="protein sequence ID" value="EDM75679.1"/>
    <property type="molecule type" value="Genomic_DNA"/>
</dbReference>